<evidence type="ECO:0000256" key="3">
    <source>
        <dbReference type="ARBA" id="ARBA00022490"/>
    </source>
</evidence>
<feature type="binding site" evidence="12">
    <location>
        <position position="529"/>
    </location>
    <ligand>
        <name>ATP</name>
        <dbReference type="ChEBI" id="CHEBI:30616"/>
    </ligand>
</feature>
<accession>A0A9Y2AJS6</accession>
<evidence type="ECO:0000313" key="17">
    <source>
        <dbReference type="Proteomes" id="UP001243623"/>
    </source>
</evidence>
<dbReference type="GO" id="GO:0005829">
    <property type="term" value="C:cytosol"/>
    <property type="evidence" value="ECO:0007669"/>
    <property type="project" value="TreeGrafter"/>
</dbReference>
<gene>
    <name evidence="12" type="primary">valS</name>
    <name evidence="16" type="ORF">P3F81_03455</name>
</gene>
<dbReference type="GO" id="GO:0004832">
    <property type="term" value="F:valine-tRNA ligase activity"/>
    <property type="evidence" value="ECO:0007669"/>
    <property type="project" value="UniProtKB-UniRule"/>
</dbReference>
<dbReference type="SUPFAM" id="SSF47323">
    <property type="entry name" value="Anticodon-binding domain of a subclass of class I aminoacyl-tRNA synthetases"/>
    <property type="match status" value="1"/>
</dbReference>
<sequence>MEEKNIPTVYDPQSFEKKWYKFWEENQLFHAEVERDKKPFSIVIPPPNVTGQLHMGHALDNTLQDIQIRWRRMQGYNTLWMPGSDHAGIATQIKVEEMLRNEQGLSRHDIGREKFIEHVWEWKHQYGSKITKQLRSLGASCDWQRERFTMDEGCSEAVREVFVSLYEKGLIYQGHRITNWCPRCSTALSDIEVEHEDKPGHLYHLRYQVEGSDEFVEIATTRPETMLGDTGVAVHPEDERYTHLIGKKLILPIVGRKIPVFADEYVDPKFGTGVVKVTPAHDPNDFEMGQRHGLEQIVVLNDDATMADNTGKYKGMDRYECRKVLLEDLKALGNLVSIEEHNHAVGHCQRCHTVVEPMISKQWFVKMESLAKPAMEAVTSGKIQFVPERFTKIYLNWLESIRDWCISRQLWWGHRIPAWYCDECGETFVSREDLSVCSKCGKALRQDEDVLDTWFSSALWPFSTMGWPKDTEELKQFYPTSVLVTGYDIIFFWVARMIMMGLEFKQEIPFKHVFIHGLVRDSQGRKMSKSLGNGIDPVEVIEKYGADTLRFMLITGNTPGNDMRFYWERVEATRNFANKLWNASRFVLMNLEGFDAAFRPKQEDYTLADRWILSRYAKTVADVTNNLERFELGEAGRALYDFIWNEFCDWYIEMAKARLYNKDAVTARQTAQYVLCYVLENTLKLLHPFMPYITEEIWQHIPHEGISIMVAKYPCGEEEKIDELAETSMNAIMDTIKSIRNMRAEVNVAPGKKSEVILTFATDELKEVFIQNEGYLKVLAGAEPVAILEADAQKPENAMTAVVNGVEVYLPLKGLIDVEKETARLNKELATLDKELARVSGKLSNAGFVAKAPAEVIAKEKEKQKGFEEKRIAINERLTYLASL</sequence>
<evidence type="ECO:0000259" key="15">
    <source>
        <dbReference type="Pfam" id="PF10458"/>
    </source>
</evidence>
<dbReference type="FunFam" id="3.40.50.620:FF:000032">
    <property type="entry name" value="Valine--tRNA ligase"/>
    <property type="match status" value="1"/>
</dbReference>
<comment type="similarity">
    <text evidence="11 12">Belongs to the class-I aminoacyl-tRNA synthetase family. ValS type 1 subfamily.</text>
</comment>
<evidence type="ECO:0000256" key="1">
    <source>
        <dbReference type="ARBA" id="ARBA00004496"/>
    </source>
</evidence>
<dbReference type="FunFam" id="1.10.287.380:FF:000001">
    <property type="entry name" value="Valine--tRNA ligase"/>
    <property type="match status" value="1"/>
</dbReference>
<dbReference type="Pfam" id="PF00133">
    <property type="entry name" value="tRNA-synt_1"/>
    <property type="match status" value="1"/>
</dbReference>
<feature type="domain" description="Valyl-tRNA synthetase tRNA-binding arm" evidence="15">
    <location>
        <begin position="817"/>
        <end position="881"/>
    </location>
</feature>
<dbReference type="GO" id="GO:0002161">
    <property type="term" value="F:aminoacyl-tRNA deacylase activity"/>
    <property type="evidence" value="ECO:0007669"/>
    <property type="project" value="InterPro"/>
</dbReference>
<reference evidence="16" key="1">
    <citation type="submission" date="2023-03" db="EMBL/GenBank/DDBJ databases">
        <title>Selenobaculum gbiensis gen. nov. sp. nov., a new bacterium isolated from the gut microbiota of IBD patient.</title>
        <authorList>
            <person name="Yeo S."/>
            <person name="Park H."/>
            <person name="Huh C.S."/>
        </authorList>
    </citation>
    <scope>NUCLEOTIDE SEQUENCE</scope>
    <source>
        <strain evidence="16">ICN-92133</strain>
    </source>
</reference>
<dbReference type="SUPFAM" id="SSF52374">
    <property type="entry name" value="Nucleotidylyl transferase"/>
    <property type="match status" value="1"/>
</dbReference>
<dbReference type="GO" id="GO:0006438">
    <property type="term" value="P:valyl-tRNA aminoacylation"/>
    <property type="evidence" value="ECO:0007669"/>
    <property type="project" value="UniProtKB-UniRule"/>
</dbReference>
<keyword evidence="9 12" id="KW-0030">Aminoacyl-tRNA synthetase</keyword>
<keyword evidence="8 12" id="KW-0175">Coiled coil</keyword>
<dbReference type="Pfam" id="PF08264">
    <property type="entry name" value="Anticodon_1"/>
    <property type="match status" value="1"/>
</dbReference>
<evidence type="ECO:0000256" key="8">
    <source>
        <dbReference type="ARBA" id="ARBA00023054"/>
    </source>
</evidence>
<feature type="short sequence motif" description="'KMSKS' region" evidence="12">
    <location>
        <begin position="526"/>
        <end position="530"/>
    </location>
</feature>
<dbReference type="InterPro" id="IPR014729">
    <property type="entry name" value="Rossmann-like_a/b/a_fold"/>
</dbReference>
<keyword evidence="5 12" id="KW-0547">Nucleotide-binding</keyword>
<evidence type="ECO:0000256" key="2">
    <source>
        <dbReference type="ARBA" id="ARBA00011245"/>
    </source>
</evidence>
<dbReference type="GO" id="GO:0005524">
    <property type="term" value="F:ATP binding"/>
    <property type="evidence" value="ECO:0007669"/>
    <property type="project" value="UniProtKB-UniRule"/>
</dbReference>
<dbReference type="NCBIfam" id="NF004349">
    <property type="entry name" value="PRK05729.1"/>
    <property type="match status" value="1"/>
</dbReference>
<comment type="subcellular location">
    <subcellularLocation>
        <location evidence="1 12">Cytoplasm</location>
    </subcellularLocation>
</comment>
<evidence type="ECO:0000256" key="6">
    <source>
        <dbReference type="ARBA" id="ARBA00022840"/>
    </source>
</evidence>
<dbReference type="RefSeq" id="WP_147667697.1">
    <property type="nucleotide sequence ID" value="NZ_CP120678.1"/>
</dbReference>
<dbReference type="Gene3D" id="3.40.50.620">
    <property type="entry name" value="HUPs"/>
    <property type="match status" value="2"/>
</dbReference>
<dbReference type="Gene3D" id="1.10.287.380">
    <property type="entry name" value="Valyl-tRNA synthetase, C-terminal domain"/>
    <property type="match status" value="1"/>
</dbReference>
<protein>
    <recommendedName>
        <fullName evidence="12">Valine--tRNA ligase</fullName>
        <ecNumber evidence="12">6.1.1.9</ecNumber>
    </recommendedName>
    <alternativeName>
        <fullName evidence="12">Valyl-tRNA synthetase</fullName>
        <shortName evidence="12">ValRS</shortName>
    </alternativeName>
</protein>
<evidence type="ECO:0000256" key="4">
    <source>
        <dbReference type="ARBA" id="ARBA00022598"/>
    </source>
</evidence>
<dbReference type="FunFam" id="1.10.730.10:FF:000014">
    <property type="entry name" value="Valine--tRNA ligase"/>
    <property type="match status" value="1"/>
</dbReference>
<evidence type="ECO:0000313" key="16">
    <source>
        <dbReference type="EMBL" id="WIW71381.1"/>
    </source>
</evidence>
<keyword evidence="17" id="KW-1185">Reference proteome</keyword>
<dbReference type="Pfam" id="PF10458">
    <property type="entry name" value="Val_tRNA-synt_C"/>
    <property type="match status" value="1"/>
</dbReference>
<keyword evidence="3 12" id="KW-0963">Cytoplasm</keyword>
<keyword evidence="4 12" id="KW-0436">Ligase</keyword>
<comment type="subunit">
    <text evidence="2 12">Monomer.</text>
</comment>
<proteinExistence type="inferred from homology"/>
<dbReference type="InterPro" id="IPR033705">
    <property type="entry name" value="Anticodon_Ia_Val"/>
</dbReference>
<evidence type="ECO:0000256" key="12">
    <source>
        <dbReference type="HAMAP-Rule" id="MF_02004"/>
    </source>
</evidence>
<comment type="domain">
    <text evidence="12">ValRS has two distinct active sites: one for aminoacylation and one for editing. The misactivated threonine is translocated from the active site to the editing site.</text>
</comment>
<dbReference type="InterPro" id="IPR002300">
    <property type="entry name" value="aa-tRNA-synth_Ia"/>
</dbReference>
<comment type="domain">
    <text evidence="12">The C-terminal coiled-coil domain is crucial for aminoacylation activity.</text>
</comment>
<dbReference type="HAMAP" id="MF_02004">
    <property type="entry name" value="Val_tRNA_synth_type1"/>
    <property type="match status" value="1"/>
</dbReference>
<dbReference type="KEGG" id="sgbi:P3F81_03455"/>
<dbReference type="PANTHER" id="PTHR11946">
    <property type="entry name" value="VALYL-TRNA SYNTHETASES"/>
    <property type="match status" value="1"/>
</dbReference>
<dbReference type="PROSITE" id="PS00178">
    <property type="entry name" value="AA_TRNA_LIGASE_I"/>
    <property type="match status" value="1"/>
</dbReference>
<dbReference type="SUPFAM" id="SSF46589">
    <property type="entry name" value="tRNA-binding arm"/>
    <property type="match status" value="1"/>
</dbReference>
<feature type="domain" description="Methionyl/Valyl/Leucyl/Isoleucyl-tRNA synthetase anticodon-binding" evidence="14">
    <location>
        <begin position="609"/>
        <end position="757"/>
    </location>
</feature>
<dbReference type="InterPro" id="IPR037118">
    <property type="entry name" value="Val-tRNA_synth_C_sf"/>
</dbReference>
<dbReference type="CDD" id="cd07962">
    <property type="entry name" value="Anticodon_Ia_Val"/>
    <property type="match status" value="1"/>
</dbReference>
<feature type="short sequence motif" description="'HIGH' region" evidence="12">
    <location>
        <begin position="47"/>
        <end position="57"/>
    </location>
</feature>
<dbReference type="CDD" id="cd00817">
    <property type="entry name" value="ValRS_core"/>
    <property type="match status" value="1"/>
</dbReference>
<dbReference type="EMBL" id="CP120678">
    <property type="protein sequence ID" value="WIW71381.1"/>
    <property type="molecule type" value="Genomic_DNA"/>
</dbReference>
<evidence type="ECO:0000256" key="5">
    <source>
        <dbReference type="ARBA" id="ARBA00022741"/>
    </source>
</evidence>
<name>A0A9Y2AJS6_9FIRM</name>
<evidence type="ECO:0000256" key="10">
    <source>
        <dbReference type="ARBA" id="ARBA00047552"/>
    </source>
</evidence>
<dbReference type="Gene3D" id="1.10.730.10">
    <property type="entry name" value="Isoleucyl-tRNA Synthetase, Domain 1"/>
    <property type="match status" value="1"/>
</dbReference>
<organism evidence="16 17">
    <name type="scientific">Selenobaculum gibii</name>
    <dbReference type="NCBI Taxonomy" id="3054208"/>
    <lineage>
        <taxon>Bacteria</taxon>
        <taxon>Bacillati</taxon>
        <taxon>Bacillota</taxon>
        <taxon>Negativicutes</taxon>
        <taxon>Selenomonadales</taxon>
        <taxon>Selenomonadaceae</taxon>
        <taxon>Selenobaculum</taxon>
    </lineage>
</organism>
<dbReference type="InterPro" id="IPR013155">
    <property type="entry name" value="M/V/L/I-tRNA-synth_anticd-bd"/>
</dbReference>
<feature type="domain" description="Aminoacyl-tRNA synthetase class Ia" evidence="13">
    <location>
        <begin position="18"/>
        <end position="564"/>
    </location>
</feature>
<dbReference type="FunFam" id="3.40.50.620:FF:000098">
    <property type="entry name" value="Valine--tRNA ligase"/>
    <property type="match status" value="1"/>
</dbReference>
<dbReference type="FunFam" id="3.90.740.10:FF:000005">
    <property type="entry name" value="Valine--tRNA ligase, mitochondrial"/>
    <property type="match status" value="1"/>
</dbReference>
<dbReference type="NCBIfam" id="TIGR00422">
    <property type="entry name" value="valS"/>
    <property type="match status" value="1"/>
</dbReference>
<comment type="catalytic activity">
    <reaction evidence="10 12">
        <text>tRNA(Val) + L-valine + ATP = L-valyl-tRNA(Val) + AMP + diphosphate</text>
        <dbReference type="Rhea" id="RHEA:10704"/>
        <dbReference type="Rhea" id="RHEA-COMP:9672"/>
        <dbReference type="Rhea" id="RHEA-COMP:9708"/>
        <dbReference type="ChEBI" id="CHEBI:30616"/>
        <dbReference type="ChEBI" id="CHEBI:33019"/>
        <dbReference type="ChEBI" id="CHEBI:57762"/>
        <dbReference type="ChEBI" id="CHEBI:78442"/>
        <dbReference type="ChEBI" id="CHEBI:78537"/>
        <dbReference type="ChEBI" id="CHEBI:456215"/>
        <dbReference type="EC" id="6.1.1.9"/>
    </reaction>
</comment>
<feature type="coiled-coil region" evidence="12">
    <location>
        <begin position="815"/>
        <end position="842"/>
    </location>
</feature>
<evidence type="ECO:0000259" key="14">
    <source>
        <dbReference type="Pfam" id="PF08264"/>
    </source>
</evidence>
<dbReference type="EC" id="6.1.1.9" evidence="12"/>
<dbReference type="InterPro" id="IPR009080">
    <property type="entry name" value="tRNAsynth_Ia_anticodon-bd"/>
</dbReference>
<evidence type="ECO:0000256" key="9">
    <source>
        <dbReference type="ARBA" id="ARBA00023146"/>
    </source>
</evidence>
<dbReference type="Proteomes" id="UP001243623">
    <property type="component" value="Chromosome"/>
</dbReference>
<dbReference type="SUPFAM" id="SSF50677">
    <property type="entry name" value="ValRS/IleRS/LeuRS editing domain"/>
    <property type="match status" value="1"/>
</dbReference>
<keyword evidence="6 12" id="KW-0067">ATP-binding</keyword>
<evidence type="ECO:0000259" key="13">
    <source>
        <dbReference type="Pfam" id="PF00133"/>
    </source>
</evidence>
<dbReference type="InterPro" id="IPR019499">
    <property type="entry name" value="Val-tRNA_synth_tRNA-bd"/>
</dbReference>
<dbReference type="InterPro" id="IPR010978">
    <property type="entry name" value="tRNA-bd_arm"/>
</dbReference>
<dbReference type="InterPro" id="IPR001412">
    <property type="entry name" value="aa-tRNA-synth_I_CS"/>
</dbReference>
<evidence type="ECO:0000256" key="7">
    <source>
        <dbReference type="ARBA" id="ARBA00022917"/>
    </source>
</evidence>
<dbReference type="AlphaFoldDB" id="A0A9Y2AJS6"/>
<dbReference type="InterPro" id="IPR002303">
    <property type="entry name" value="Valyl-tRNA_ligase"/>
</dbReference>
<dbReference type="InterPro" id="IPR009008">
    <property type="entry name" value="Val/Leu/Ile-tRNA-synth_edit"/>
</dbReference>
<keyword evidence="7 12" id="KW-0648">Protein biosynthesis</keyword>
<dbReference type="PRINTS" id="PR00986">
    <property type="entry name" value="TRNASYNTHVAL"/>
</dbReference>
<dbReference type="PANTHER" id="PTHR11946:SF93">
    <property type="entry name" value="VALINE--TRNA LIGASE, CHLOROPLASTIC_MITOCHONDRIAL 2"/>
    <property type="match status" value="1"/>
</dbReference>
<comment type="function">
    <text evidence="12">Catalyzes the attachment of valine to tRNA(Val). As ValRS can inadvertently accommodate and process structurally similar amino acids such as threonine, to avoid such errors, it has a 'posttransfer' editing activity that hydrolyzes mischarged Thr-tRNA(Val) in a tRNA-dependent manner.</text>
</comment>
<evidence type="ECO:0000256" key="11">
    <source>
        <dbReference type="ARBA" id="ARBA00060830"/>
    </source>
</evidence>